<dbReference type="GO" id="GO:0032259">
    <property type="term" value="P:methylation"/>
    <property type="evidence" value="ECO:0007669"/>
    <property type="project" value="UniProtKB-KW"/>
</dbReference>
<keyword evidence="4" id="KW-0949">S-adenosyl-L-methionine</keyword>
<dbReference type="PANTHER" id="PTHR33841:SF1">
    <property type="entry name" value="DNA METHYLTRANSFERASE A"/>
    <property type="match status" value="1"/>
</dbReference>
<evidence type="ECO:0000256" key="1">
    <source>
        <dbReference type="ARBA" id="ARBA00011900"/>
    </source>
</evidence>
<evidence type="ECO:0000256" key="5">
    <source>
        <dbReference type="ARBA" id="ARBA00047942"/>
    </source>
</evidence>
<dbReference type="InterPro" id="IPR011639">
    <property type="entry name" value="MethylTrfase_TaqI-like_dom"/>
</dbReference>
<dbReference type="GO" id="GO:0006304">
    <property type="term" value="P:DNA modification"/>
    <property type="evidence" value="ECO:0007669"/>
    <property type="project" value="InterPro"/>
</dbReference>
<name>A0A1B1TEU6_9ARCH</name>
<dbReference type="EC" id="2.1.1.72" evidence="1"/>
<dbReference type="PANTHER" id="PTHR33841">
    <property type="entry name" value="DNA METHYLTRANSFERASE YEEA-RELATED"/>
    <property type="match status" value="1"/>
</dbReference>
<sequence length="656" mass="73775">MVSDASGWYARLDRECADRVQQLETWLDSWEEATRHGIPIAATLPNHWPTLPAGLLSDPGAVLDHLLARNEAESDGRSPRGAYATPAKFAEAILSDELKDTKEEVSKEPSAALSLSALPPGFRAYAQQFNQDVTEDNNNDSNIGADGLQTRSGIAIPFADPSVGAGVFAARLIRIHADRCEKFTSEERKKDTLVLLNGFQMLDNSEIAIKCARRRILIALSRCDLVDLDGKGDIGKIGRKEAEKILENTVQSGDALRGEWPWDEKPGLLVCRPPWLRIKDRFRGHPEGSELRKELSRQLRNTTNKDGSRRFSTLRGNVNLYRLFLERGMQLVRKDGRVRMIVPDSLLREKSSIPLRKLMVEKNRWNSSWSFPENQRIFPGVSQGVLVIGITKGGETDTMTSYGPLHTNEITPQNGLANSAPTFDMIRKSWSSWTDGNWSVPRMPRDEYDRRRIVRAISELAEQPKLSEENNWLNPTGKPIRVRVGEIDQTNWSEEITDWKPGSRGTAFIRGTHFSTKGDDISIVHPAYVSGLKEDSIQRSQAKWTGSIRPKGKPRLACQAIVNAQLERRLRWAVVPSDCVLGNSVNFLELPTEVMERIAEEHGSVDKGLNWLAVHLNSETLDLWSRAWAANNNVNNYEIENLPFPKPNKIRSIAMQ</sequence>
<dbReference type="SUPFAM" id="SSF53335">
    <property type="entry name" value="S-adenosyl-L-methionine-dependent methyltransferases"/>
    <property type="match status" value="1"/>
</dbReference>
<accession>A0A1B1TEU6</accession>
<dbReference type="GO" id="GO:0009007">
    <property type="term" value="F:site-specific DNA-methyltransferase (adenine-specific) activity"/>
    <property type="evidence" value="ECO:0007669"/>
    <property type="project" value="UniProtKB-EC"/>
</dbReference>
<feature type="domain" description="Type II methyltransferase M.TaqI-like" evidence="6">
    <location>
        <begin position="303"/>
        <end position="378"/>
    </location>
</feature>
<evidence type="ECO:0000313" key="7">
    <source>
        <dbReference type="EMBL" id="ANV80788.1"/>
    </source>
</evidence>
<evidence type="ECO:0000256" key="2">
    <source>
        <dbReference type="ARBA" id="ARBA00022603"/>
    </source>
</evidence>
<dbReference type="Gene3D" id="3.40.50.150">
    <property type="entry name" value="Vaccinia Virus protein VP39"/>
    <property type="match status" value="1"/>
</dbReference>
<dbReference type="InterPro" id="IPR050953">
    <property type="entry name" value="N4_N6_ade-DNA_methylase"/>
</dbReference>
<proteinExistence type="predicted"/>
<dbReference type="EMBL" id="KP211907">
    <property type="protein sequence ID" value="ANV80788.1"/>
    <property type="molecule type" value="Genomic_DNA"/>
</dbReference>
<comment type="catalytic activity">
    <reaction evidence="5">
        <text>a 2'-deoxyadenosine in DNA + S-adenosyl-L-methionine = an N(6)-methyl-2'-deoxyadenosine in DNA + S-adenosyl-L-homocysteine + H(+)</text>
        <dbReference type="Rhea" id="RHEA:15197"/>
        <dbReference type="Rhea" id="RHEA-COMP:12418"/>
        <dbReference type="Rhea" id="RHEA-COMP:12419"/>
        <dbReference type="ChEBI" id="CHEBI:15378"/>
        <dbReference type="ChEBI" id="CHEBI:57856"/>
        <dbReference type="ChEBI" id="CHEBI:59789"/>
        <dbReference type="ChEBI" id="CHEBI:90615"/>
        <dbReference type="ChEBI" id="CHEBI:90616"/>
        <dbReference type="EC" id="2.1.1.72"/>
    </reaction>
</comment>
<keyword evidence="3" id="KW-0808">Transferase</keyword>
<evidence type="ECO:0000256" key="4">
    <source>
        <dbReference type="ARBA" id="ARBA00022691"/>
    </source>
</evidence>
<reference evidence="7" key="2">
    <citation type="journal article" date="2015" name="ISME J.">
        <title>A new class of marine Euryarchaeota group II from the Mediterranean deep chlorophyll maximum.</title>
        <authorList>
            <person name="Martin-Cuadrado A.B."/>
            <person name="Garcia-Heredia I."/>
            <person name="Molto A.G."/>
            <person name="Lopez-Ubeda R."/>
            <person name="Kimes N."/>
            <person name="Lopez-Garcia P."/>
            <person name="Moreira D."/>
            <person name="Rodriguez-Valera F."/>
        </authorList>
    </citation>
    <scope>NUCLEOTIDE SEQUENCE</scope>
</reference>
<evidence type="ECO:0000256" key="3">
    <source>
        <dbReference type="ARBA" id="ARBA00022679"/>
    </source>
</evidence>
<organism evidence="7">
    <name type="scientific">uncultured Poseidoniia archaeon</name>
    <dbReference type="NCBI Taxonomy" id="1697135"/>
    <lineage>
        <taxon>Archaea</taxon>
        <taxon>Methanobacteriati</taxon>
        <taxon>Thermoplasmatota</taxon>
        <taxon>Candidatus Poseidoniia</taxon>
        <taxon>environmental samples</taxon>
    </lineage>
</organism>
<reference evidence="7" key="1">
    <citation type="submission" date="2014-11" db="EMBL/GenBank/DDBJ databases">
        <authorList>
            <person name="Zhu J."/>
            <person name="Qi W."/>
            <person name="Song R."/>
        </authorList>
    </citation>
    <scope>NUCLEOTIDE SEQUENCE</scope>
</reference>
<protein>
    <recommendedName>
        <fullName evidence="1">site-specific DNA-methyltransferase (adenine-specific)</fullName>
        <ecNumber evidence="1">2.1.1.72</ecNumber>
    </recommendedName>
</protein>
<evidence type="ECO:0000259" key="6">
    <source>
        <dbReference type="Pfam" id="PF07669"/>
    </source>
</evidence>
<dbReference type="AlphaFoldDB" id="A0A1B1TEU6"/>
<dbReference type="Pfam" id="PF07669">
    <property type="entry name" value="Eco57I"/>
    <property type="match status" value="1"/>
</dbReference>
<keyword evidence="2" id="KW-0489">Methyltransferase</keyword>
<dbReference type="InterPro" id="IPR029063">
    <property type="entry name" value="SAM-dependent_MTases_sf"/>
</dbReference>